<dbReference type="GO" id="GO:0050660">
    <property type="term" value="F:flavin adenine dinucleotide binding"/>
    <property type="evidence" value="ECO:0007669"/>
    <property type="project" value="InterPro"/>
</dbReference>
<dbReference type="Pfam" id="PF00743">
    <property type="entry name" value="FMO-like"/>
    <property type="match status" value="1"/>
</dbReference>
<keyword evidence="6" id="KW-0503">Monooxygenase</keyword>
<keyword evidence="2" id="KW-0285">Flavoprotein</keyword>
<feature type="region of interest" description="Disordered" evidence="5">
    <location>
        <begin position="69"/>
        <end position="91"/>
    </location>
</feature>
<evidence type="ECO:0000256" key="2">
    <source>
        <dbReference type="ARBA" id="ARBA00022630"/>
    </source>
</evidence>
<dbReference type="InterPro" id="IPR051209">
    <property type="entry name" value="FAD-bind_Monooxygenase_sf"/>
</dbReference>
<feature type="compositionally biased region" description="Polar residues" evidence="5">
    <location>
        <begin position="82"/>
        <end position="91"/>
    </location>
</feature>
<dbReference type="GO" id="GO:0004497">
    <property type="term" value="F:monooxygenase activity"/>
    <property type="evidence" value="ECO:0000318"/>
    <property type="project" value="GO_Central"/>
</dbReference>
<name>Q7S523_NEUCR</name>
<dbReference type="KEGG" id="ncr:NCU05885"/>
<reference evidence="6 7" key="1">
    <citation type="journal article" date="2003" name="Nature">
        <title>The genome sequence of the filamentous fungus Neurospora crassa.</title>
        <authorList>
            <person name="Galagan J.E."/>
            <person name="Calvo S.E."/>
            <person name="Borkovich K.A."/>
            <person name="Selker E.U."/>
            <person name="Read N.D."/>
            <person name="Jaffe D."/>
            <person name="FitzHugh W."/>
            <person name="Ma L.J."/>
            <person name="Smirnov S."/>
            <person name="Purcell S."/>
            <person name="Rehman B."/>
            <person name="Elkins T."/>
            <person name="Engels R."/>
            <person name="Wang S."/>
            <person name="Nielsen C.B."/>
            <person name="Butler J."/>
            <person name="Endrizzi M."/>
            <person name="Qui D."/>
            <person name="Ianakiev P."/>
            <person name="Bell-Pedersen D."/>
            <person name="Nelson M.A."/>
            <person name="Werner-Washburne M."/>
            <person name="Selitrennikoff C.P."/>
            <person name="Kinsey J.A."/>
            <person name="Braun E.L."/>
            <person name="Zelter A."/>
            <person name="Schulte U."/>
            <person name="Kothe G.O."/>
            <person name="Jedd G."/>
            <person name="Mewes W."/>
            <person name="Staben C."/>
            <person name="Marcotte E."/>
            <person name="Greenberg D."/>
            <person name="Roy A."/>
            <person name="Foley K."/>
            <person name="Naylor J."/>
            <person name="Stange-Thomann N."/>
            <person name="Barrett R."/>
            <person name="Gnerre S."/>
            <person name="Kamal M."/>
            <person name="Kamvysselis M."/>
            <person name="Mauceli E."/>
            <person name="Bielke C."/>
            <person name="Rudd S."/>
            <person name="Frishman D."/>
            <person name="Krystofova S."/>
            <person name="Rasmussen C."/>
            <person name="Metzenberg R.L."/>
            <person name="Perkins D.D."/>
            <person name="Kroken S."/>
            <person name="Cogoni C."/>
            <person name="Macino G."/>
            <person name="Catcheside D."/>
            <person name="Li W."/>
            <person name="Pratt R.J."/>
            <person name="Osmani S.A."/>
            <person name="DeSouza C.P."/>
            <person name="Glass L."/>
            <person name="Orbach M.J."/>
            <person name="Berglund J.A."/>
            <person name="Voelker R."/>
            <person name="Yarden O."/>
            <person name="Plamann M."/>
            <person name="Seiler S."/>
            <person name="Dunlap J."/>
            <person name="Radford A."/>
            <person name="Aramayo R."/>
            <person name="Natvig D.O."/>
            <person name="Alex L.A."/>
            <person name="Mannhaupt G."/>
            <person name="Ebbole D.J."/>
            <person name="Freitag M."/>
            <person name="Paulsen I."/>
            <person name="Sachs M.S."/>
            <person name="Lander E.S."/>
            <person name="Nusbaum C."/>
            <person name="Birren B."/>
        </authorList>
    </citation>
    <scope>NUCLEOTIDE SEQUENCE [LARGE SCALE GENOMIC DNA]</scope>
    <source>
        <strain evidence="7">ATCC 24698 / 74-OR23-1A / CBS 708.71 / DSM 1257 / FGSC 987</strain>
    </source>
</reference>
<proteinExistence type="inferred from homology"/>
<evidence type="ECO:0000313" key="7">
    <source>
        <dbReference type="Proteomes" id="UP000001805"/>
    </source>
</evidence>
<dbReference type="AlphaFoldDB" id="Q7S523"/>
<evidence type="ECO:0000256" key="5">
    <source>
        <dbReference type="SAM" id="MobiDB-lite"/>
    </source>
</evidence>
<keyword evidence="7" id="KW-1185">Reference proteome</keyword>
<dbReference type="RefSeq" id="XP_959876.2">
    <property type="nucleotide sequence ID" value="XM_954783.2"/>
</dbReference>
<keyword evidence="3" id="KW-0274">FAD</keyword>
<sequence>MEAGHKQILRGVVVVSVSLCFVRFFAEKEKLQHPGYLLKFTMARTTTEANVNGEVVTVVDKLGELSVSEEEVTSEPSAPGTPETSVSSQPQYSFVPFEPHPGYPKSRISLVNRFIDQPRELRVAVIGGGLSGVLAGVLLPAKVPNIKLTIYEKNYDFGGTWLENVYPGVRCDIPSHVYQSTFEPKLDWSDQFAGGAEIRDYWQSVAKKHNVYRYARFHTKVEGLNWNDTESVWEVTIKNLQTGKTITEKADSVITAIGRFNAWKLPSYPGIAEYKGVLRHASHWDPSFDPSGKAVAVIGNGASGIQLVANLQPSVARLDHYVRNPTWIAASWAGDVRQAGPQPYSDEQIALFKSDPDAYLKFRKEMEDKYWRRFNAFFRGSKDSTELRERFTQIMHERLAKKQELIEHIVPDFSPNCRRLTPGPGYLEAISEPNVEYIRTRIRRFTETGIETEDGKERKVDAIFCATGANVSQVIPFPVIAKGKNLQDAWNPELKGKSDEHHGFPYTYLGVATPGFPNLFFLQGPHGTGPSGTVPHSAETQLTLLAKILRKLGREGIKSIVPSRKAADDFVEYSDAFFSSTVLTDNCSSWYNGGRPGARIHGIWPGSAGHLTVVRQHPRWEDWEYEYLGETGNRFQWYLGNGWTSREADPQSDMTPYLRRPGEKVELRDVHESWWNLP</sequence>
<dbReference type="InterPro" id="IPR020946">
    <property type="entry name" value="Flavin_mOase-like"/>
</dbReference>
<dbReference type="VEuPathDB" id="FungiDB:NCU05885"/>
<protein>
    <submittedName>
        <fullName evidence="6">Flavin-binding monooxygenase</fullName>
    </submittedName>
</protein>
<dbReference type="OrthoDB" id="74360at2759"/>
<dbReference type="InterPro" id="IPR036188">
    <property type="entry name" value="FAD/NAD-bd_sf"/>
</dbReference>
<dbReference type="GO" id="GO:0004499">
    <property type="term" value="F:N,N-dimethylaniline monooxygenase activity"/>
    <property type="evidence" value="ECO:0007669"/>
    <property type="project" value="InterPro"/>
</dbReference>
<dbReference type="STRING" id="367110.Q7S523"/>
<evidence type="ECO:0000256" key="4">
    <source>
        <dbReference type="ARBA" id="ARBA00023002"/>
    </source>
</evidence>
<dbReference type="PANTHER" id="PTHR42877">
    <property type="entry name" value="L-ORNITHINE N(5)-MONOOXYGENASE-RELATED"/>
    <property type="match status" value="1"/>
</dbReference>
<dbReference type="HOGENOM" id="CLU_006937_6_1_1"/>
<dbReference type="PANTHER" id="PTHR42877:SF6">
    <property type="entry name" value="MONOOXYGENASE, PUTATIVE (AFU_ORTHOLOGUE AFUA_3G15050)-RELATED"/>
    <property type="match status" value="1"/>
</dbReference>
<dbReference type="GO" id="GO:0050661">
    <property type="term" value="F:NADP binding"/>
    <property type="evidence" value="ECO:0007669"/>
    <property type="project" value="InterPro"/>
</dbReference>
<organism evidence="6 7">
    <name type="scientific">Neurospora crassa (strain ATCC 24698 / 74-OR23-1A / CBS 708.71 / DSM 1257 / FGSC 987)</name>
    <dbReference type="NCBI Taxonomy" id="367110"/>
    <lineage>
        <taxon>Eukaryota</taxon>
        <taxon>Fungi</taxon>
        <taxon>Dikarya</taxon>
        <taxon>Ascomycota</taxon>
        <taxon>Pezizomycotina</taxon>
        <taxon>Sordariomycetes</taxon>
        <taxon>Sordariomycetidae</taxon>
        <taxon>Sordariales</taxon>
        <taxon>Sordariaceae</taxon>
        <taxon>Neurospora</taxon>
    </lineage>
</organism>
<dbReference type="GeneID" id="3876008"/>
<dbReference type="Gene3D" id="3.50.50.60">
    <property type="entry name" value="FAD/NAD(P)-binding domain"/>
    <property type="match status" value="2"/>
</dbReference>
<gene>
    <name evidence="6" type="ORF">NCU05885</name>
</gene>
<dbReference type="EMBL" id="CM002242">
    <property type="protein sequence ID" value="EAA30640.2"/>
    <property type="molecule type" value="Genomic_DNA"/>
</dbReference>
<comment type="similarity">
    <text evidence="1">Belongs to the FAD-binding monooxygenase family.</text>
</comment>
<dbReference type="SUPFAM" id="SSF51905">
    <property type="entry name" value="FAD/NAD(P)-binding domain"/>
    <property type="match status" value="3"/>
</dbReference>
<dbReference type="InParanoid" id="Q7S523"/>
<accession>Q7S523</accession>
<dbReference type="SMR" id="Q7S523"/>
<dbReference type="PaxDb" id="5141-EFNCRP00000005659"/>
<dbReference type="Proteomes" id="UP000001805">
    <property type="component" value="Chromosome 7, Linkage Group VII"/>
</dbReference>
<evidence type="ECO:0000256" key="3">
    <source>
        <dbReference type="ARBA" id="ARBA00022827"/>
    </source>
</evidence>
<evidence type="ECO:0000256" key="1">
    <source>
        <dbReference type="ARBA" id="ARBA00010139"/>
    </source>
</evidence>
<keyword evidence="4" id="KW-0560">Oxidoreductase</keyword>
<evidence type="ECO:0000313" key="6">
    <source>
        <dbReference type="EMBL" id="EAA30640.2"/>
    </source>
</evidence>